<dbReference type="Gene3D" id="2.40.30.60">
    <property type="entry name" value="RimM"/>
    <property type="match status" value="1"/>
</dbReference>
<feature type="domain" description="RimM N-terminal" evidence="6">
    <location>
        <begin position="9"/>
        <end position="87"/>
    </location>
</feature>
<dbReference type="GO" id="GO:0006364">
    <property type="term" value="P:rRNA processing"/>
    <property type="evidence" value="ECO:0007669"/>
    <property type="project" value="UniProtKB-UniRule"/>
</dbReference>
<dbReference type="GO" id="GO:0005840">
    <property type="term" value="C:ribosome"/>
    <property type="evidence" value="ECO:0007669"/>
    <property type="project" value="InterPro"/>
</dbReference>
<dbReference type="SUPFAM" id="SSF50346">
    <property type="entry name" value="PRC-barrel domain"/>
    <property type="match status" value="1"/>
</dbReference>
<dbReference type="InterPro" id="IPR056792">
    <property type="entry name" value="PRC_RimM"/>
</dbReference>
<dbReference type="Pfam" id="PF24986">
    <property type="entry name" value="PRC_RimM"/>
    <property type="match status" value="1"/>
</dbReference>
<evidence type="ECO:0000256" key="5">
    <source>
        <dbReference type="HAMAP-Rule" id="MF_00014"/>
    </source>
</evidence>
<dbReference type="GO" id="GO:0043022">
    <property type="term" value="F:ribosome binding"/>
    <property type="evidence" value="ECO:0007669"/>
    <property type="project" value="InterPro"/>
</dbReference>
<dbReference type="Gene3D" id="2.30.30.240">
    <property type="entry name" value="PRC-barrel domain"/>
    <property type="match status" value="1"/>
</dbReference>
<dbReference type="OrthoDB" id="9810331at2"/>
<gene>
    <name evidence="5" type="primary">rimM</name>
    <name evidence="8" type="ORF">AWN68_11270</name>
</gene>
<evidence type="ECO:0000256" key="3">
    <source>
        <dbReference type="ARBA" id="ARBA00022552"/>
    </source>
</evidence>
<keyword evidence="2 5" id="KW-0690">Ribosome biogenesis</keyword>
<dbReference type="PANTHER" id="PTHR33692:SF1">
    <property type="entry name" value="RIBOSOME MATURATION FACTOR RIMM"/>
    <property type="match status" value="1"/>
</dbReference>
<keyword evidence="1 5" id="KW-0963">Cytoplasm</keyword>
<dbReference type="NCBIfam" id="TIGR02273">
    <property type="entry name" value="16S_RimM"/>
    <property type="match status" value="1"/>
</dbReference>
<dbReference type="PANTHER" id="PTHR33692">
    <property type="entry name" value="RIBOSOME MATURATION FACTOR RIMM"/>
    <property type="match status" value="1"/>
</dbReference>
<dbReference type="Proteomes" id="UP000075615">
    <property type="component" value="Unassembled WGS sequence"/>
</dbReference>
<comment type="similarity">
    <text evidence="5">Belongs to the RimM family.</text>
</comment>
<keyword evidence="9" id="KW-1185">Reference proteome</keyword>
<comment type="caution">
    <text evidence="8">The sequence shown here is derived from an EMBL/GenBank/DDBJ whole genome shotgun (WGS) entry which is preliminary data.</text>
</comment>
<evidence type="ECO:0000259" key="7">
    <source>
        <dbReference type="Pfam" id="PF24986"/>
    </source>
</evidence>
<dbReference type="STRING" id="296218.AWN68_11270"/>
<dbReference type="InterPro" id="IPR011033">
    <property type="entry name" value="PRC_barrel-like_sf"/>
</dbReference>
<evidence type="ECO:0000259" key="6">
    <source>
        <dbReference type="Pfam" id="PF01782"/>
    </source>
</evidence>
<evidence type="ECO:0000313" key="8">
    <source>
        <dbReference type="EMBL" id="KYG72343.1"/>
    </source>
</evidence>
<reference evidence="8 9" key="1">
    <citation type="submission" date="2016-01" db="EMBL/GenBank/DDBJ databases">
        <title>Genome sequencing of Roseivirga echinicomitans KMM 6058.</title>
        <authorList>
            <person name="Selvaratnam C."/>
            <person name="Thevarajoo S."/>
            <person name="Goh K.M."/>
            <person name="Ee R."/>
            <person name="Chan K.-G."/>
            <person name="Chong C.S."/>
        </authorList>
    </citation>
    <scope>NUCLEOTIDE SEQUENCE [LARGE SCALE GENOMIC DNA]</scope>
    <source>
        <strain evidence="8 9">KMM 6058</strain>
    </source>
</reference>
<sequence length="177" mass="19902">MTVEDCYQLGYIVKPHGLKGEVQVLLDVDYPEEYKTLESVFVQQGQQLIPFFITAVSLNGDRAIMAFEDTNSLELAQTLKGCALYLPLSTLPEREEGDFYFHELVGFDLIDANTGDSVGEVENVFEAGPQTLLSIKHKSTKEVLVPLTDELVKEIDKENNQIHMFIPEGLVDVYLED</sequence>
<dbReference type="GO" id="GO:0005737">
    <property type="term" value="C:cytoplasm"/>
    <property type="evidence" value="ECO:0007669"/>
    <property type="project" value="UniProtKB-SubCell"/>
</dbReference>
<evidence type="ECO:0000256" key="1">
    <source>
        <dbReference type="ARBA" id="ARBA00022490"/>
    </source>
</evidence>
<dbReference type="InterPro" id="IPR002676">
    <property type="entry name" value="RimM_N"/>
</dbReference>
<dbReference type="HAMAP" id="MF_00014">
    <property type="entry name" value="Ribosome_mat_RimM"/>
    <property type="match status" value="1"/>
</dbReference>
<name>A0A150X0U6_9BACT</name>
<comment type="function">
    <text evidence="5">An accessory protein needed during the final step in the assembly of 30S ribosomal subunit, possibly for assembly of the head region. Essential for efficient processing of 16S rRNA. May be needed both before and after RbfA during the maturation of 16S rRNA. It has affinity for free ribosomal 30S subunits but not for 70S ribosomes.</text>
</comment>
<dbReference type="InterPro" id="IPR009000">
    <property type="entry name" value="Transl_B-barrel_sf"/>
</dbReference>
<accession>A0A150X0U6</accession>
<proteinExistence type="inferred from homology"/>
<comment type="subunit">
    <text evidence="5">Binds ribosomal protein uS19.</text>
</comment>
<feature type="domain" description="Ribosome maturation factor RimM PRC barrel" evidence="7">
    <location>
        <begin position="102"/>
        <end position="170"/>
    </location>
</feature>
<dbReference type="Pfam" id="PF01782">
    <property type="entry name" value="RimM"/>
    <property type="match status" value="1"/>
</dbReference>
<comment type="subcellular location">
    <subcellularLocation>
        <location evidence="5">Cytoplasm</location>
    </subcellularLocation>
</comment>
<protein>
    <recommendedName>
        <fullName evidence="5">Ribosome maturation factor RimM</fullName>
    </recommendedName>
</protein>
<dbReference type="InterPro" id="IPR011961">
    <property type="entry name" value="RimM"/>
</dbReference>
<dbReference type="AlphaFoldDB" id="A0A150X0U6"/>
<dbReference type="SUPFAM" id="SSF50447">
    <property type="entry name" value="Translation proteins"/>
    <property type="match status" value="1"/>
</dbReference>
<keyword evidence="3 5" id="KW-0698">rRNA processing</keyword>
<dbReference type="GO" id="GO:0042274">
    <property type="term" value="P:ribosomal small subunit biogenesis"/>
    <property type="evidence" value="ECO:0007669"/>
    <property type="project" value="UniProtKB-UniRule"/>
</dbReference>
<keyword evidence="4 5" id="KW-0143">Chaperone</keyword>
<comment type="domain">
    <text evidence="5">The PRC barrel domain binds ribosomal protein uS19.</text>
</comment>
<evidence type="ECO:0000256" key="2">
    <source>
        <dbReference type="ARBA" id="ARBA00022517"/>
    </source>
</evidence>
<dbReference type="InterPro" id="IPR036976">
    <property type="entry name" value="RimM_N_sf"/>
</dbReference>
<evidence type="ECO:0000313" key="9">
    <source>
        <dbReference type="Proteomes" id="UP000075615"/>
    </source>
</evidence>
<evidence type="ECO:0000256" key="4">
    <source>
        <dbReference type="ARBA" id="ARBA00023186"/>
    </source>
</evidence>
<dbReference type="EMBL" id="LRDB01000051">
    <property type="protein sequence ID" value="KYG72343.1"/>
    <property type="molecule type" value="Genomic_DNA"/>
</dbReference>
<organism evidence="8 9">
    <name type="scientific">Roseivirga echinicomitans</name>
    <dbReference type="NCBI Taxonomy" id="296218"/>
    <lineage>
        <taxon>Bacteria</taxon>
        <taxon>Pseudomonadati</taxon>
        <taxon>Bacteroidota</taxon>
        <taxon>Cytophagia</taxon>
        <taxon>Cytophagales</taxon>
        <taxon>Roseivirgaceae</taxon>
        <taxon>Roseivirga</taxon>
    </lineage>
</organism>
<dbReference type="RefSeq" id="WP_068418654.1">
    <property type="nucleotide sequence ID" value="NZ_LRDB01000051.1"/>
</dbReference>